<name>A0ABP0CSG4_9PEZI</name>
<sequence>MSKSNDTKAPILIAPGTYPEPPPGMVAVPVAALSGRQQNMMQHTGQQIGVMGGMVAGGGGDMVTGAVVGGFVGQQIGQMQRHAAMHDPAAPMAFVDENSRAGRRALYACFEDDAAAYVITEYVEGVGMNELTADEQKTVVQELEQHLKTLKTLTSNVWGGPGGSRMRPREKHDLVFCHNDLSAHNVIVDPATLKINAIIDWEYAGFFPPEFEMPIYLRVGPSVALPGETDDTDVLTNMMNEEKL</sequence>
<evidence type="ECO:0008006" key="3">
    <source>
        <dbReference type="Google" id="ProtNLM"/>
    </source>
</evidence>
<evidence type="ECO:0000313" key="2">
    <source>
        <dbReference type="Proteomes" id="UP001642406"/>
    </source>
</evidence>
<comment type="caution">
    <text evidence="1">The sequence shown here is derived from an EMBL/GenBank/DDBJ whole genome shotgun (WGS) entry which is preliminary data.</text>
</comment>
<organism evidence="1 2">
    <name type="scientific">Sporothrix bragantina</name>
    <dbReference type="NCBI Taxonomy" id="671064"/>
    <lineage>
        <taxon>Eukaryota</taxon>
        <taxon>Fungi</taxon>
        <taxon>Dikarya</taxon>
        <taxon>Ascomycota</taxon>
        <taxon>Pezizomycotina</taxon>
        <taxon>Sordariomycetes</taxon>
        <taxon>Sordariomycetidae</taxon>
        <taxon>Ophiostomatales</taxon>
        <taxon>Ophiostomataceae</taxon>
        <taxon>Sporothrix</taxon>
    </lineage>
</organism>
<dbReference type="CDD" id="cd05120">
    <property type="entry name" value="APH_ChoK_like"/>
    <property type="match status" value="1"/>
</dbReference>
<dbReference type="SUPFAM" id="SSF56112">
    <property type="entry name" value="Protein kinase-like (PK-like)"/>
    <property type="match status" value="1"/>
</dbReference>
<protein>
    <recommendedName>
        <fullName evidence="3">Aminoglycoside phosphotransferase domain-containing protein</fullName>
    </recommendedName>
</protein>
<dbReference type="Proteomes" id="UP001642406">
    <property type="component" value="Unassembled WGS sequence"/>
</dbReference>
<dbReference type="EMBL" id="CAWUHC010000133">
    <property type="protein sequence ID" value="CAK7234851.1"/>
    <property type="molecule type" value="Genomic_DNA"/>
</dbReference>
<dbReference type="PANTHER" id="PTHR21310">
    <property type="entry name" value="AMINOGLYCOSIDE PHOSPHOTRANSFERASE-RELATED-RELATED"/>
    <property type="match status" value="1"/>
</dbReference>
<reference evidence="1 2" key="1">
    <citation type="submission" date="2024-01" db="EMBL/GenBank/DDBJ databases">
        <authorList>
            <person name="Allen C."/>
            <person name="Tagirdzhanova G."/>
        </authorList>
    </citation>
    <scope>NUCLEOTIDE SEQUENCE [LARGE SCALE GENOMIC DNA]</scope>
</reference>
<keyword evidence="2" id="KW-1185">Reference proteome</keyword>
<dbReference type="Pfam" id="PF01633">
    <property type="entry name" value="Choline_kinase"/>
    <property type="match status" value="1"/>
</dbReference>
<accession>A0ABP0CSG4</accession>
<evidence type="ECO:0000313" key="1">
    <source>
        <dbReference type="EMBL" id="CAK7234851.1"/>
    </source>
</evidence>
<dbReference type="PANTHER" id="PTHR21310:SF15">
    <property type="entry name" value="AMINOGLYCOSIDE PHOSPHOTRANSFERASE DOMAIN-CONTAINING PROTEIN"/>
    <property type="match status" value="1"/>
</dbReference>
<proteinExistence type="predicted"/>
<dbReference type="InterPro" id="IPR011009">
    <property type="entry name" value="Kinase-like_dom_sf"/>
</dbReference>
<dbReference type="InterPro" id="IPR051678">
    <property type="entry name" value="AGP_Transferase"/>
</dbReference>
<dbReference type="Gene3D" id="3.90.1200.10">
    <property type="match status" value="1"/>
</dbReference>
<gene>
    <name evidence="1" type="ORF">SBRCBS47491_009089</name>
</gene>